<proteinExistence type="predicted"/>
<dbReference type="GO" id="GO:0008775">
    <property type="term" value="F:acetate CoA-transferase activity"/>
    <property type="evidence" value="ECO:0007669"/>
    <property type="project" value="InterPro"/>
</dbReference>
<dbReference type="PANTHER" id="PTHR21432:SF13">
    <property type="entry name" value="ACETYL-COA HYDROLASE"/>
    <property type="match status" value="1"/>
</dbReference>
<dbReference type="GO" id="GO:0005739">
    <property type="term" value="C:mitochondrion"/>
    <property type="evidence" value="ECO:0007669"/>
    <property type="project" value="TreeGrafter"/>
</dbReference>
<evidence type="ECO:0000259" key="1">
    <source>
        <dbReference type="Pfam" id="PF02550"/>
    </source>
</evidence>
<dbReference type="PANTHER" id="PTHR21432">
    <property type="entry name" value="ACETYL-COA HYDROLASE-RELATED"/>
    <property type="match status" value="1"/>
</dbReference>
<protein>
    <recommendedName>
        <fullName evidence="1">Acetyl-CoA hydrolase/transferase N-terminal domain-containing protein</fullName>
    </recommendedName>
</protein>
<accession>A0A0B1TGB1</accession>
<evidence type="ECO:0000313" key="3">
    <source>
        <dbReference type="Proteomes" id="UP000053660"/>
    </source>
</evidence>
<name>A0A0B1TGB1_OESDE</name>
<gene>
    <name evidence="2" type="ORF">OESDEN_03463</name>
</gene>
<feature type="domain" description="Acetyl-CoA hydrolase/transferase N-terminal" evidence="1">
    <location>
        <begin position="18"/>
        <end position="161"/>
    </location>
</feature>
<organism evidence="2 3">
    <name type="scientific">Oesophagostomum dentatum</name>
    <name type="common">Nodular worm</name>
    <dbReference type="NCBI Taxonomy" id="61180"/>
    <lineage>
        <taxon>Eukaryota</taxon>
        <taxon>Metazoa</taxon>
        <taxon>Ecdysozoa</taxon>
        <taxon>Nematoda</taxon>
        <taxon>Chromadorea</taxon>
        <taxon>Rhabditida</taxon>
        <taxon>Rhabditina</taxon>
        <taxon>Rhabditomorpha</taxon>
        <taxon>Strongyloidea</taxon>
        <taxon>Strongylidae</taxon>
        <taxon>Oesophagostomum</taxon>
    </lineage>
</organism>
<dbReference type="EMBL" id="KN549633">
    <property type="protein sequence ID" value="KHJ96573.1"/>
    <property type="molecule type" value="Genomic_DNA"/>
</dbReference>
<sequence length="175" mass="19398">MPLSSRLSTPVIGKVPKRVTADEAVSTIGSNTDIFVHSHASTPTELLDALCRRVDSQELTDLRMIHILLGGKIPWTDKKYIGKIRSNCLFLCGNLRPLVKEGHADYIPIFLSDMPTYFHNKSFPVDVALISVSPPDKLGYCSIGVNVDTSLAAIENAKKIIGRLCFIFIRKILKF</sequence>
<dbReference type="GO" id="GO:0006083">
    <property type="term" value="P:acetate metabolic process"/>
    <property type="evidence" value="ECO:0007669"/>
    <property type="project" value="InterPro"/>
</dbReference>
<dbReference type="SUPFAM" id="SSF100950">
    <property type="entry name" value="NagB/RpiA/CoA transferase-like"/>
    <property type="match status" value="1"/>
</dbReference>
<reference evidence="2 3" key="1">
    <citation type="submission" date="2014-03" db="EMBL/GenBank/DDBJ databases">
        <title>Draft genome of the hookworm Oesophagostomum dentatum.</title>
        <authorList>
            <person name="Mitreva M."/>
        </authorList>
    </citation>
    <scope>NUCLEOTIDE SEQUENCE [LARGE SCALE GENOMIC DNA]</scope>
    <source>
        <strain evidence="2 3">OD-Hann</strain>
    </source>
</reference>
<dbReference type="Gene3D" id="3.40.1080.10">
    <property type="entry name" value="Glutaconate Coenzyme A-transferase"/>
    <property type="match status" value="1"/>
</dbReference>
<keyword evidence="3" id="KW-1185">Reference proteome</keyword>
<dbReference type="Proteomes" id="UP000053660">
    <property type="component" value="Unassembled WGS sequence"/>
</dbReference>
<dbReference type="AlphaFoldDB" id="A0A0B1TGB1"/>
<dbReference type="OrthoDB" id="5817871at2759"/>
<dbReference type="InterPro" id="IPR037171">
    <property type="entry name" value="NagB/RpiA_transferase-like"/>
</dbReference>
<dbReference type="Pfam" id="PF02550">
    <property type="entry name" value="AcetylCoA_hydro"/>
    <property type="match status" value="1"/>
</dbReference>
<evidence type="ECO:0000313" key="2">
    <source>
        <dbReference type="EMBL" id="KHJ96573.1"/>
    </source>
</evidence>
<dbReference type="InterPro" id="IPR003702">
    <property type="entry name" value="ActCoA_hydro_N"/>
</dbReference>
<dbReference type="InterPro" id="IPR046433">
    <property type="entry name" value="ActCoA_hydro"/>
</dbReference>